<evidence type="ECO:0000256" key="11">
    <source>
        <dbReference type="ARBA" id="ARBA00093237"/>
    </source>
</evidence>
<keyword evidence="6" id="KW-0732">Signal</keyword>
<keyword evidence="7" id="KW-0677">Repeat</keyword>
<dbReference type="PROSITE" id="PS51470">
    <property type="entry name" value="FG_GAP"/>
    <property type="match status" value="3"/>
</dbReference>
<evidence type="ECO:0000256" key="1">
    <source>
        <dbReference type="ARBA" id="ARBA00004613"/>
    </source>
</evidence>
<gene>
    <name evidence="14" type="ORF">INT43_008604</name>
</gene>
<keyword evidence="8" id="KW-0378">Hydrolase</keyword>
<proteinExistence type="inferred from homology"/>
<evidence type="ECO:0000313" key="15">
    <source>
        <dbReference type="Proteomes" id="UP000654370"/>
    </source>
</evidence>
<dbReference type="InterPro" id="IPR013517">
    <property type="entry name" value="FG-GAP"/>
</dbReference>
<dbReference type="PRINTS" id="PR00718">
    <property type="entry name" value="PHPHLIPASED"/>
</dbReference>
<accession>A0A8H7PVF1</accession>
<comment type="similarity">
    <text evidence="2">Belongs to the GPLD1 family.</text>
</comment>
<feature type="domain" description="Phospholipase C/D" evidence="13">
    <location>
        <begin position="11"/>
        <end position="174"/>
    </location>
</feature>
<evidence type="ECO:0000256" key="10">
    <source>
        <dbReference type="ARBA" id="ARBA00029753"/>
    </source>
</evidence>
<keyword evidence="5" id="KW-0964">Secreted</keyword>
<dbReference type="GO" id="GO:0005615">
    <property type="term" value="C:extracellular space"/>
    <property type="evidence" value="ECO:0007669"/>
    <property type="project" value="TreeGrafter"/>
</dbReference>
<dbReference type="InterPro" id="IPR013519">
    <property type="entry name" value="Int_alpha_beta-p"/>
</dbReference>
<comment type="catalytic activity">
    <reaction evidence="11">
        <text>a 6-(alpha-D-glucosaminyl)-1-(1,2-diacyl-sn-glycero-3-phospho)-1D-myo-inositol + H2O = 6-(alpha-D-glucosaminyl)-1D-myo-inositol + a 1,2-diacyl-sn-glycero-3-phosphate + H(+)</text>
        <dbReference type="Rhea" id="RHEA:10832"/>
        <dbReference type="ChEBI" id="CHEBI:15377"/>
        <dbReference type="ChEBI" id="CHEBI:15378"/>
        <dbReference type="ChEBI" id="CHEBI:57997"/>
        <dbReference type="ChEBI" id="CHEBI:58608"/>
        <dbReference type="ChEBI" id="CHEBI:58700"/>
        <dbReference type="EC" id="3.1.4.50"/>
    </reaction>
</comment>
<reference evidence="14" key="1">
    <citation type="submission" date="2020-12" db="EMBL/GenBank/DDBJ databases">
        <title>Metabolic potential, ecology and presence of endohyphal bacteria is reflected in genomic diversity of Mucoromycotina.</title>
        <authorList>
            <person name="Muszewska A."/>
            <person name="Okrasinska A."/>
            <person name="Steczkiewicz K."/>
            <person name="Drgas O."/>
            <person name="Orlowska M."/>
            <person name="Perlinska-Lenart U."/>
            <person name="Aleksandrzak-Piekarczyk T."/>
            <person name="Szatraj K."/>
            <person name="Zielenkiewicz U."/>
            <person name="Pilsyk S."/>
            <person name="Malc E."/>
            <person name="Mieczkowski P."/>
            <person name="Kruszewska J.S."/>
            <person name="Biernat P."/>
            <person name="Pawlowska J."/>
        </authorList>
    </citation>
    <scope>NUCLEOTIDE SEQUENCE</scope>
    <source>
        <strain evidence="14">WA0000067209</strain>
    </source>
</reference>
<dbReference type="Pfam" id="PF00882">
    <property type="entry name" value="Zn_dep_PLPC"/>
    <property type="match status" value="1"/>
</dbReference>
<comment type="caution">
    <text evidence="14">The sequence shown here is derived from an EMBL/GenBank/DDBJ whole genome shotgun (WGS) entry which is preliminary data.</text>
</comment>
<evidence type="ECO:0000256" key="12">
    <source>
        <dbReference type="PROSITE-ProRule" id="PRU00803"/>
    </source>
</evidence>
<evidence type="ECO:0000256" key="6">
    <source>
        <dbReference type="ARBA" id="ARBA00022729"/>
    </source>
</evidence>
<evidence type="ECO:0000256" key="5">
    <source>
        <dbReference type="ARBA" id="ARBA00022525"/>
    </source>
</evidence>
<evidence type="ECO:0000256" key="8">
    <source>
        <dbReference type="ARBA" id="ARBA00022801"/>
    </source>
</evidence>
<evidence type="ECO:0000256" key="2">
    <source>
        <dbReference type="ARBA" id="ARBA00008652"/>
    </source>
</evidence>
<dbReference type="InterPro" id="IPR029002">
    <property type="entry name" value="PLPC/GPLD1"/>
</dbReference>
<feature type="repeat" description="FG-GAP" evidence="12">
    <location>
        <begin position="550"/>
        <end position="610"/>
    </location>
</feature>
<sequence>MLTPLYNSSVHNEVTHRASELLAGGFGNNVTAEYIQYITNSPSYVQAGSYFPDWGYQCLGYGQSSEDAHWPPFVRAAIAYIHDEYPEPWGDRETEVTGLIAFVFAIASHDIADVFWHGLGGFQESFIHAMAKQNFHGNTAKAHTAADAGAEFTLRHSAELQYFNSTWTVPARDLANIYFRMYTKLDGTPPSEADLVYCMRVGYAAFKADLRMGKYLFPHYGQQSPFLIENLNHYHRGGLQDMSLQVAKCWREVAMTFTDQSHTDTMCSPHWDSSRMTNIRNYKSLAATQSYEESLLILRQSGYNVMETWEESSGVVTLSVMQAESGSTPQQQVLGLDISLSQDQDLQSEECKEFEPDMTLTLGHMSGSLGYDMVLGDFNDDGFPDIAVSDPYYSEVDLHAGIVMIIDGRKHTHQLDNHSVFRASTMQLYNNVQESRFGWSMVVLDFNDDGIDDLVVSSPFDNQEQGSVNIYYGHADRGLSKEPDVVLQLSRQRGTYGFGTRLYALDIDGDGRKDLVVGCSHCGLPQAAQTGAMMVYLSSNNPPKHISSPNFSIRSPIIQGYEHFGSSAAMIEGRDGKRLLIAGSPGYSWSKAQRVGRVYAFSIDNMLKPRLQWTMNGNSEFQQFGSEIVTSGDNVIISSWSDDTSGFGRNNRWQAGSVGIYKASELIILHGQRNDDSGLSEKLYGKEMAGHFGTSFALEKGQLWIGEPLAQSEQGRVHIRNITSASDKLECIYLPNPRSRFGHRVAVNGKSKDNTIDQNA</sequence>
<evidence type="ECO:0000256" key="3">
    <source>
        <dbReference type="ARBA" id="ARBA00012284"/>
    </source>
</evidence>
<dbReference type="SMART" id="SM00191">
    <property type="entry name" value="Int_alpha"/>
    <property type="match status" value="4"/>
</dbReference>
<dbReference type="SUPFAM" id="SSF69318">
    <property type="entry name" value="Integrin alpha N-terminal domain"/>
    <property type="match status" value="2"/>
</dbReference>
<dbReference type="Proteomes" id="UP000654370">
    <property type="component" value="Unassembled WGS sequence"/>
</dbReference>
<organism evidence="14 15">
    <name type="scientific">Mortierella isabellina</name>
    <name type="common">Filamentous fungus</name>
    <name type="synonym">Umbelopsis isabellina</name>
    <dbReference type="NCBI Taxonomy" id="91625"/>
    <lineage>
        <taxon>Eukaryota</taxon>
        <taxon>Fungi</taxon>
        <taxon>Fungi incertae sedis</taxon>
        <taxon>Mucoromycota</taxon>
        <taxon>Mucoromycotina</taxon>
        <taxon>Umbelopsidomycetes</taxon>
        <taxon>Umbelopsidales</taxon>
        <taxon>Umbelopsidaceae</taxon>
        <taxon>Umbelopsis</taxon>
    </lineage>
</organism>
<evidence type="ECO:0000259" key="13">
    <source>
        <dbReference type="Pfam" id="PF00882"/>
    </source>
</evidence>
<protein>
    <recommendedName>
        <fullName evidence="4">Phosphatidylinositol-glycan-specific phospholipase D</fullName>
        <ecNumber evidence="3">3.1.4.50</ecNumber>
    </recommendedName>
    <alternativeName>
        <fullName evidence="10">Glycosyl-phosphatidylinositol-specific phospholipase D</fullName>
    </alternativeName>
</protein>
<evidence type="ECO:0000256" key="4">
    <source>
        <dbReference type="ARBA" id="ARBA00015988"/>
    </source>
</evidence>
<feature type="repeat" description="FG-GAP" evidence="12">
    <location>
        <begin position="355"/>
        <end position="415"/>
    </location>
</feature>
<feature type="repeat" description="FG-GAP" evidence="12">
    <location>
        <begin position="423"/>
        <end position="480"/>
    </location>
</feature>
<evidence type="ECO:0000256" key="9">
    <source>
        <dbReference type="ARBA" id="ARBA00023180"/>
    </source>
</evidence>
<keyword evidence="15" id="KW-1185">Reference proteome</keyword>
<dbReference type="AlphaFoldDB" id="A0A8H7PVF1"/>
<dbReference type="Pfam" id="PF13517">
    <property type="entry name" value="FG-GAP_3"/>
    <property type="match status" value="1"/>
</dbReference>
<dbReference type="Gene3D" id="2.130.10.130">
    <property type="entry name" value="Integrin alpha, N-terminal"/>
    <property type="match status" value="2"/>
</dbReference>
<dbReference type="EMBL" id="JAEPQZ010000005">
    <property type="protein sequence ID" value="KAG2181022.1"/>
    <property type="molecule type" value="Genomic_DNA"/>
</dbReference>
<dbReference type="GO" id="GO:0004621">
    <property type="term" value="F:glycosylphosphatidylinositol phospholipase D activity"/>
    <property type="evidence" value="ECO:0007669"/>
    <property type="project" value="UniProtKB-EC"/>
</dbReference>
<evidence type="ECO:0000256" key="7">
    <source>
        <dbReference type="ARBA" id="ARBA00022737"/>
    </source>
</evidence>
<dbReference type="PANTHER" id="PTHR23221">
    <property type="entry name" value="GLYCOSYLPHOSPHATIDYLINOSITOL PHOSPHOLIPASE D"/>
    <property type="match status" value="1"/>
</dbReference>
<name>A0A8H7PVF1_MORIS</name>
<dbReference type="GO" id="GO:0031012">
    <property type="term" value="C:extracellular matrix"/>
    <property type="evidence" value="ECO:0007669"/>
    <property type="project" value="TreeGrafter"/>
</dbReference>
<dbReference type="InterPro" id="IPR028994">
    <property type="entry name" value="Integrin_alpha_N"/>
</dbReference>
<dbReference type="InterPro" id="IPR001028">
    <property type="entry name" value="Gprt_PLipase_D"/>
</dbReference>
<comment type="subcellular location">
    <subcellularLocation>
        <location evidence="1">Secreted</location>
    </subcellularLocation>
</comment>
<dbReference type="OrthoDB" id="5317514at2759"/>
<evidence type="ECO:0000313" key="14">
    <source>
        <dbReference type="EMBL" id="KAG2181022.1"/>
    </source>
</evidence>
<dbReference type="EC" id="3.1.4.50" evidence="3"/>
<dbReference type="PANTHER" id="PTHR23221:SF7">
    <property type="entry name" value="PHOSPHATIDYLINOSITOL-GLYCAN-SPECIFIC PHOSPHOLIPASE D"/>
    <property type="match status" value="1"/>
</dbReference>
<keyword evidence="9" id="KW-0325">Glycoprotein</keyword>